<protein>
    <recommendedName>
        <fullName evidence="10">ethanolamine-phosphate cytidylyltransferase</fullName>
        <ecNumber evidence="10">2.7.7.14</ecNumber>
    </recommendedName>
    <alternativeName>
        <fullName evidence="11">CTP:phosphoethanolamine cytidylyltransferase</fullName>
    </alternativeName>
</protein>
<name>I6ZWB2_ENCRO</name>
<evidence type="ECO:0000256" key="7">
    <source>
        <dbReference type="ARBA" id="ARBA00023209"/>
    </source>
</evidence>
<gene>
    <name evidence="13" type="ordered locus">EROM_110740</name>
</gene>
<dbReference type="PANTHER" id="PTHR45780">
    <property type="entry name" value="ETHANOLAMINE-PHOSPHATE CYTIDYLYLTRANSFERASE"/>
    <property type="match status" value="1"/>
</dbReference>
<keyword evidence="14" id="KW-1185">Reference proteome</keyword>
<dbReference type="RefSeq" id="XP_009265553.1">
    <property type="nucleotide sequence ID" value="XM_009267278.1"/>
</dbReference>
<dbReference type="Pfam" id="PF01467">
    <property type="entry name" value="CTP_transf_like"/>
    <property type="match status" value="2"/>
</dbReference>
<dbReference type="GO" id="GO:0005737">
    <property type="term" value="C:cytoplasm"/>
    <property type="evidence" value="ECO:0007669"/>
    <property type="project" value="TreeGrafter"/>
</dbReference>
<dbReference type="KEGG" id="ero:EROM_110740"/>
<dbReference type="VEuPathDB" id="MicrosporidiaDB:EROM_110740"/>
<evidence type="ECO:0000256" key="4">
    <source>
        <dbReference type="ARBA" id="ARBA00022679"/>
    </source>
</evidence>
<evidence type="ECO:0000256" key="1">
    <source>
        <dbReference type="ARBA" id="ARBA00005189"/>
    </source>
</evidence>
<evidence type="ECO:0000313" key="14">
    <source>
        <dbReference type="Proteomes" id="UP000010094"/>
    </source>
</evidence>
<accession>I6ZWB2</accession>
<dbReference type="InterPro" id="IPR014729">
    <property type="entry name" value="Rossmann-like_a/b/a_fold"/>
</dbReference>
<dbReference type="GO" id="GO:0006646">
    <property type="term" value="P:phosphatidylethanolamine biosynthetic process"/>
    <property type="evidence" value="ECO:0007669"/>
    <property type="project" value="UniProtKB-UniPathway"/>
</dbReference>
<comment type="pathway">
    <text evidence="9">Phospholipid metabolism; phosphatidylethanolamine biosynthesis; phosphatidylethanolamine from ethanolamine: step 2/3.</text>
</comment>
<dbReference type="HOGENOM" id="CLU_031246_1_0_1"/>
<dbReference type="PANTHER" id="PTHR45780:SF2">
    <property type="entry name" value="ETHANOLAMINE-PHOSPHATE CYTIDYLYLTRANSFERASE"/>
    <property type="match status" value="1"/>
</dbReference>
<feature type="domain" description="Cytidyltransferase-like" evidence="12">
    <location>
        <begin position="10"/>
        <end position="133"/>
    </location>
</feature>
<evidence type="ECO:0000256" key="8">
    <source>
        <dbReference type="ARBA" id="ARBA00023264"/>
    </source>
</evidence>
<comment type="similarity">
    <text evidence="2">Belongs to the cytidylyltransferase family.</text>
</comment>
<dbReference type="OrthoDB" id="40021at2759"/>
<dbReference type="InterPro" id="IPR004821">
    <property type="entry name" value="Cyt_trans-like"/>
</dbReference>
<dbReference type="InterPro" id="IPR044608">
    <property type="entry name" value="Ect1/PCYT2"/>
</dbReference>
<dbReference type="GO" id="GO:0004306">
    <property type="term" value="F:ethanolamine-phosphate cytidylyltransferase activity"/>
    <property type="evidence" value="ECO:0007669"/>
    <property type="project" value="UniProtKB-EC"/>
</dbReference>
<dbReference type="Proteomes" id="UP000010094">
    <property type="component" value="Chromosome XI"/>
</dbReference>
<evidence type="ECO:0000259" key="12">
    <source>
        <dbReference type="Pfam" id="PF01467"/>
    </source>
</evidence>
<dbReference type="Gene3D" id="3.40.50.620">
    <property type="entry name" value="HUPs"/>
    <property type="match status" value="2"/>
</dbReference>
<keyword evidence="8" id="KW-1208">Phospholipid metabolism</keyword>
<proteinExistence type="inferred from homology"/>
<dbReference type="GeneID" id="20564673"/>
<evidence type="ECO:0000256" key="5">
    <source>
        <dbReference type="ARBA" id="ARBA00022695"/>
    </source>
</evidence>
<evidence type="ECO:0000256" key="2">
    <source>
        <dbReference type="ARBA" id="ARBA00010101"/>
    </source>
</evidence>
<evidence type="ECO:0000256" key="11">
    <source>
        <dbReference type="ARBA" id="ARBA00031473"/>
    </source>
</evidence>
<dbReference type="EMBL" id="CP003530">
    <property type="protein sequence ID" value="AFN84056.1"/>
    <property type="molecule type" value="Genomic_DNA"/>
</dbReference>
<evidence type="ECO:0000256" key="3">
    <source>
        <dbReference type="ARBA" id="ARBA00022516"/>
    </source>
</evidence>
<evidence type="ECO:0000313" key="13">
    <source>
        <dbReference type="EMBL" id="AFN84056.1"/>
    </source>
</evidence>
<dbReference type="NCBIfam" id="TIGR00125">
    <property type="entry name" value="cyt_tran_rel"/>
    <property type="match status" value="2"/>
</dbReference>
<organism evidence="13 14">
    <name type="scientific">Encephalitozoon romaleae (strain SJ-2008)</name>
    <name type="common">Microsporidian parasite</name>
    <dbReference type="NCBI Taxonomy" id="1178016"/>
    <lineage>
        <taxon>Eukaryota</taxon>
        <taxon>Fungi</taxon>
        <taxon>Fungi incertae sedis</taxon>
        <taxon>Microsporidia</taxon>
        <taxon>Unikaryonidae</taxon>
        <taxon>Encephalitozoon</taxon>
    </lineage>
</organism>
<keyword evidence="3" id="KW-0444">Lipid biosynthesis</keyword>
<sequence length="320" mass="36844">MASYEIRKVWADGCFDMFHYGHANALRQSKGLGDYLIAGVHSSLSINQEKGLPVMEDDERYEVVQGCRYVDEIVRDAPFVTQMDMIREYGVSVVAHGNDIILDSNGQDSYFQVRKTGMFKEVERTIGISTTETVGRMMLKNRGSCPDGEHGEYNKNSRYHDELFDLFKSSMKREKKGKVAFVDGNFDLFHAGHVVSLRIAREMGDYLIVGIHDDETTKEYTRNYPVLSTKERILTLMSCRYVDEVVVSPYLIGNEFIEKHGISIVGPSFDTKDLSRYDKIKEMVKHSYAENKFNYLSAEHIVNRIISNYQDYANRQKKRN</sequence>
<evidence type="ECO:0000256" key="6">
    <source>
        <dbReference type="ARBA" id="ARBA00023098"/>
    </source>
</evidence>
<keyword evidence="7" id="KW-0594">Phospholipid biosynthesis</keyword>
<keyword evidence="5" id="KW-0548">Nucleotidyltransferase</keyword>
<comment type="pathway">
    <text evidence="1">Lipid metabolism.</text>
</comment>
<dbReference type="SUPFAM" id="SSF52374">
    <property type="entry name" value="Nucleotidylyl transferase"/>
    <property type="match status" value="2"/>
</dbReference>
<evidence type="ECO:0000256" key="9">
    <source>
        <dbReference type="ARBA" id="ARBA00024191"/>
    </source>
</evidence>
<reference evidence="13 14" key="1">
    <citation type="journal article" date="2012" name="Proc. Natl. Acad. Sci. U.S.A.">
        <title>Gain and loss of multiple functionally related, horizontally transferred genes in the reduced genomes of two microsporidian parasites.</title>
        <authorList>
            <person name="Pombert J.-F."/>
            <person name="Selman M."/>
            <person name="Burki F."/>
            <person name="Bardell F.T."/>
            <person name="Farinelli L."/>
            <person name="Solter L.F."/>
            <person name="Whitman D.W."/>
            <person name="Weiss L.M."/>
            <person name="Corradi N."/>
            <person name="Keeling P.J."/>
        </authorList>
    </citation>
    <scope>NUCLEOTIDE SEQUENCE [LARGE SCALE GENOMIC DNA]</scope>
    <source>
        <strain evidence="13 14">SJ-2008</strain>
    </source>
</reference>
<dbReference type="AlphaFoldDB" id="I6ZWB2"/>
<evidence type="ECO:0000256" key="10">
    <source>
        <dbReference type="ARBA" id="ARBA00024221"/>
    </source>
</evidence>
<keyword evidence="4" id="KW-0808">Transferase</keyword>
<dbReference type="EC" id="2.7.7.14" evidence="10"/>
<dbReference type="UniPathway" id="UPA00558">
    <property type="reaction ID" value="UER00742"/>
</dbReference>
<keyword evidence="6" id="KW-0443">Lipid metabolism</keyword>
<feature type="domain" description="Cytidyltransferase-like" evidence="12">
    <location>
        <begin position="182"/>
        <end position="265"/>
    </location>
</feature>